<comment type="caution">
    <text evidence="4">The sequence shown here is derived from an EMBL/GenBank/DDBJ whole genome shotgun (WGS) entry which is preliminary data.</text>
</comment>
<gene>
    <name evidence="4" type="ORF">H0A72_13010</name>
</gene>
<dbReference type="Gene3D" id="3.30.1490.20">
    <property type="entry name" value="ATP-grasp fold, A domain"/>
    <property type="match status" value="1"/>
</dbReference>
<dbReference type="Proteomes" id="UP000559809">
    <property type="component" value="Unassembled WGS sequence"/>
</dbReference>
<dbReference type="AlphaFoldDB" id="A0A853G307"/>
<accession>A0A853G307</accession>
<evidence type="ECO:0000256" key="1">
    <source>
        <dbReference type="ARBA" id="ARBA00022598"/>
    </source>
</evidence>
<evidence type="ECO:0000256" key="2">
    <source>
        <dbReference type="ARBA" id="ARBA00022741"/>
    </source>
</evidence>
<dbReference type="EMBL" id="JACCEM010000006">
    <property type="protein sequence ID" value="NYT50232.1"/>
    <property type="molecule type" value="Genomic_DNA"/>
</dbReference>
<dbReference type="InterPro" id="IPR013815">
    <property type="entry name" value="ATP_grasp_subdomain_1"/>
</dbReference>
<keyword evidence="1 4" id="KW-0436">Ligase</keyword>
<dbReference type="PANTHER" id="PTHR43334">
    <property type="entry name" value="ACETATE--COA LIGASE [ADP-FORMING]"/>
    <property type="match status" value="1"/>
</dbReference>
<organism evidence="4 5">
    <name type="scientific">Parapusillimonas granuli</name>
    <dbReference type="NCBI Taxonomy" id="380911"/>
    <lineage>
        <taxon>Bacteria</taxon>
        <taxon>Pseudomonadati</taxon>
        <taxon>Pseudomonadota</taxon>
        <taxon>Betaproteobacteria</taxon>
        <taxon>Burkholderiales</taxon>
        <taxon>Alcaligenaceae</taxon>
        <taxon>Parapusillimonas</taxon>
    </lineage>
</organism>
<dbReference type="GO" id="GO:0016874">
    <property type="term" value="F:ligase activity"/>
    <property type="evidence" value="ECO:0007669"/>
    <property type="project" value="UniProtKB-KW"/>
</dbReference>
<dbReference type="GO" id="GO:0005524">
    <property type="term" value="F:ATP binding"/>
    <property type="evidence" value="ECO:0007669"/>
    <property type="project" value="UniProtKB-KW"/>
</dbReference>
<dbReference type="Gene3D" id="3.30.470.20">
    <property type="entry name" value="ATP-grasp fold, B domain"/>
    <property type="match status" value="1"/>
</dbReference>
<sequence>MRIADRARTLFKQAKQQKRRALDEPTAKRILDLYGIRTPRSAVVDGATASDAMLRDLGGRVVVKLISPDVLHKSDFGGVALGVEDAAGLRAAMDAMSQRCREHGYRVEGFLLEEQIQEGHEIVIGGFQDPSFGPVIMLGLGGIFVEILKDVSFRICPITRTDALEMLGELRGAALLRGARGRPPVPDDVVTGALLAVGGENGLFFELADQIGELDVNPLIVSAQGAIALDARVVLVSE</sequence>
<dbReference type="Pfam" id="PF13549">
    <property type="entry name" value="ATP-grasp_5"/>
    <property type="match status" value="1"/>
</dbReference>
<keyword evidence="3" id="KW-0067">ATP-binding</keyword>
<name>A0A853G307_9BURK</name>
<evidence type="ECO:0000256" key="3">
    <source>
        <dbReference type="ARBA" id="ARBA00022840"/>
    </source>
</evidence>
<keyword evidence="5" id="KW-1185">Reference proteome</keyword>
<reference evidence="4 5" key="1">
    <citation type="submission" date="2020-07" db="EMBL/GenBank/DDBJ databases">
        <title>Taxonomic revisions and descriptions of new bacterial species based on genomic comparisons in the high-G+C-content subgroup of the family Alcaligenaceae.</title>
        <authorList>
            <person name="Szabo A."/>
            <person name="Felfoldi T."/>
        </authorList>
    </citation>
    <scope>NUCLEOTIDE SEQUENCE [LARGE SCALE GENOMIC DNA]</scope>
    <source>
        <strain evidence="4 5">LMG 24012</strain>
    </source>
</reference>
<protein>
    <submittedName>
        <fullName evidence="4">Acetate--CoA ligase family protein</fullName>
    </submittedName>
</protein>
<dbReference type="RefSeq" id="WP_180155963.1">
    <property type="nucleotide sequence ID" value="NZ_JACCEM010000006.1"/>
</dbReference>
<evidence type="ECO:0000313" key="5">
    <source>
        <dbReference type="Proteomes" id="UP000559809"/>
    </source>
</evidence>
<evidence type="ECO:0000313" key="4">
    <source>
        <dbReference type="EMBL" id="NYT50232.1"/>
    </source>
</evidence>
<keyword evidence="2" id="KW-0547">Nucleotide-binding</keyword>
<proteinExistence type="predicted"/>
<dbReference type="InterPro" id="IPR051538">
    <property type="entry name" value="Acyl-CoA_Synth/Transferase"/>
</dbReference>
<dbReference type="SUPFAM" id="SSF56059">
    <property type="entry name" value="Glutathione synthetase ATP-binding domain-like"/>
    <property type="match status" value="1"/>
</dbReference>
<dbReference type="PANTHER" id="PTHR43334:SF1">
    <property type="entry name" value="3-HYDROXYPROPIONATE--COA LIGASE [ADP-FORMING]"/>
    <property type="match status" value="1"/>
</dbReference>